<feature type="active site" description="Proton donor" evidence="13">
    <location>
        <position position="50"/>
    </location>
</feature>
<feature type="binding site" evidence="14">
    <location>
        <position position="282"/>
    </location>
    <ligand>
        <name>substrate</name>
    </ligand>
</feature>
<feature type="binding site" evidence="14">
    <location>
        <position position="202"/>
    </location>
    <ligand>
        <name>NADP(+)</name>
        <dbReference type="ChEBI" id="CHEBI:58349"/>
    </ligand>
</feature>
<keyword evidence="6 12" id="KW-0686">Riboflavin biosynthesis</keyword>
<feature type="binding site" evidence="14">
    <location>
        <position position="156"/>
    </location>
    <ligand>
        <name>NADP(+)</name>
        <dbReference type="ChEBI" id="CHEBI:58349"/>
    </ligand>
</feature>
<keyword evidence="12 17" id="KW-0378">Hydrolase</keyword>
<dbReference type="EMBL" id="JAAFZH010000004">
    <property type="protein sequence ID" value="NDU95531.1"/>
    <property type="molecule type" value="Genomic_DNA"/>
</dbReference>
<gene>
    <name evidence="17" type="primary">ribD</name>
    <name evidence="17" type="ORF">GK108_11655</name>
</gene>
<comment type="function">
    <text evidence="1 12">Converts 2,5-diamino-6-(ribosylamino)-4(3h)-pyrimidinone 5'-phosphate into 5-amino-6-(ribosylamino)-2,4(1h,3h)-pyrimidinedione 5'-phosphate.</text>
</comment>
<evidence type="ECO:0000256" key="9">
    <source>
        <dbReference type="ARBA" id="ARBA00022857"/>
    </source>
</evidence>
<dbReference type="Pfam" id="PF00383">
    <property type="entry name" value="dCMP_cyt_deam_1"/>
    <property type="match status" value="1"/>
</dbReference>
<keyword evidence="11" id="KW-0511">Multifunctional enzyme</keyword>
<dbReference type="SUPFAM" id="SSF53597">
    <property type="entry name" value="Dihydrofolate reductase-like"/>
    <property type="match status" value="1"/>
</dbReference>
<feature type="binding site" evidence="15">
    <location>
        <position position="77"/>
    </location>
    <ligand>
        <name>Zn(2+)</name>
        <dbReference type="ChEBI" id="CHEBI:29105"/>
        <note>catalytic</note>
    </ligand>
</feature>
<protein>
    <recommendedName>
        <fullName evidence="12">Riboflavin biosynthesis protein RibD</fullName>
    </recommendedName>
    <domain>
        <recommendedName>
            <fullName evidence="12">Diaminohydroxyphosphoribosylaminopyrimidine deaminase</fullName>
            <shortName evidence="12">DRAP deaminase</shortName>
            <ecNumber evidence="12">3.5.4.26</ecNumber>
        </recommendedName>
        <alternativeName>
            <fullName evidence="12">Riboflavin-specific deaminase</fullName>
        </alternativeName>
    </domain>
    <domain>
        <recommendedName>
            <fullName evidence="12">5-amino-6-(5-phosphoribosylamino)uracil reductase</fullName>
            <ecNumber evidence="12">1.1.1.193</ecNumber>
        </recommendedName>
        <alternativeName>
            <fullName evidence="12">HTP reductase</fullName>
        </alternativeName>
    </domain>
</protein>
<comment type="pathway">
    <text evidence="2 12">Cofactor biosynthesis; riboflavin biosynthesis; 5-amino-6-(D-ribitylamino)uracil from GTP: step 2/4.</text>
</comment>
<dbReference type="PROSITE" id="PS51747">
    <property type="entry name" value="CYT_DCMP_DEAMINASES_2"/>
    <property type="match status" value="1"/>
</dbReference>
<evidence type="ECO:0000256" key="2">
    <source>
        <dbReference type="ARBA" id="ARBA00004882"/>
    </source>
</evidence>
<dbReference type="EC" id="3.5.4.26" evidence="12"/>
<keyword evidence="8 12" id="KW-0862">Zinc</keyword>
<dbReference type="Gene3D" id="3.40.140.10">
    <property type="entry name" value="Cytidine Deaminase, domain 2"/>
    <property type="match status" value="1"/>
</dbReference>
<comment type="caution">
    <text evidence="17">The sequence shown here is derived from an EMBL/GenBank/DDBJ whole genome shotgun (WGS) entry which is preliminary data.</text>
</comment>
<evidence type="ECO:0000256" key="7">
    <source>
        <dbReference type="ARBA" id="ARBA00022723"/>
    </source>
</evidence>
<organism evidence="17 18">
    <name type="scientific">Spirosoma terrae</name>
    <dbReference type="NCBI Taxonomy" id="1968276"/>
    <lineage>
        <taxon>Bacteria</taxon>
        <taxon>Pseudomonadati</taxon>
        <taxon>Bacteroidota</taxon>
        <taxon>Cytophagia</taxon>
        <taxon>Cytophagales</taxon>
        <taxon>Cytophagaceae</taxon>
        <taxon>Spirosoma</taxon>
    </lineage>
</organism>
<evidence type="ECO:0000256" key="15">
    <source>
        <dbReference type="PIRSR" id="PIRSR006769-3"/>
    </source>
</evidence>
<evidence type="ECO:0000313" key="18">
    <source>
        <dbReference type="Proteomes" id="UP000474175"/>
    </source>
</evidence>
<dbReference type="RefSeq" id="WP_163947736.1">
    <property type="nucleotide sequence ID" value="NZ_JAAFZH010000004.1"/>
</dbReference>
<dbReference type="InterPro" id="IPR016193">
    <property type="entry name" value="Cytidine_deaminase-like"/>
</dbReference>
<evidence type="ECO:0000256" key="14">
    <source>
        <dbReference type="PIRSR" id="PIRSR006769-2"/>
    </source>
</evidence>
<evidence type="ECO:0000256" key="4">
    <source>
        <dbReference type="ARBA" id="ARBA00005259"/>
    </source>
</evidence>
<dbReference type="Pfam" id="PF01872">
    <property type="entry name" value="RibD_C"/>
    <property type="match status" value="1"/>
</dbReference>
<comment type="pathway">
    <text evidence="3 12">Cofactor biosynthesis; riboflavin biosynthesis; 5-amino-6-(D-ribitylamino)uracil from GTP: step 3/4.</text>
</comment>
<feature type="binding site" evidence="14">
    <location>
        <position position="209"/>
    </location>
    <ligand>
        <name>substrate</name>
    </ligand>
</feature>
<evidence type="ECO:0000256" key="6">
    <source>
        <dbReference type="ARBA" id="ARBA00022619"/>
    </source>
</evidence>
<dbReference type="PIRSF" id="PIRSF006769">
    <property type="entry name" value="RibD"/>
    <property type="match status" value="1"/>
</dbReference>
<keyword evidence="7 12" id="KW-0479">Metal-binding</keyword>
<evidence type="ECO:0000256" key="3">
    <source>
        <dbReference type="ARBA" id="ARBA00004910"/>
    </source>
</evidence>
<proteinExistence type="inferred from homology"/>
<dbReference type="GO" id="GO:0009231">
    <property type="term" value="P:riboflavin biosynthetic process"/>
    <property type="evidence" value="ECO:0007669"/>
    <property type="project" value="UniProtKB-UniPathway"/>
</dbReference>
<reference evidence="17 18" key="1">
    <citation type="submission" date="2020-02" db="EMBL/GenBank/DDBJ databases">
        <title>Draft genome sequence of two Spirosoma agri KCTC 52727 and Spirosoma terrae KCTC 52035.</title>
        <authorList>
            <person name="Rojas J."/>
            <person name="Ambika Manirajan B."/>
            <person name="Suarez C."/>
            <person name="Ratering S."/>
            <person name="Schnell S."/>
        </authorList>
    </citation>
    <scope>NUCLEOTIDE SEQUENCE [LARGE SCALE GENOMIC DNA]</scope>
    <source>
        <strain evidence="17 18">KCTC 52035</strain>
    </source>
</reference>
<dbReference type="UniPathway" id="UPA00275">
    <property type="reaction ID" value="UER00401"/>
</dbReference>
<dbReference type="GO" id="GO:0008270">
    <property type="term" value="F:zinc ion binding"/>
    <property type="evidence" value="ECO:0007669"/>
    <property type="project" value="InterPro"/>
</dbReference>
<dbReference type="PANTHER" id="PTHR38011">
    <property type="entry name" value="DIHYDROFOLATE REDUCTASE FAMILY PROTEIN (AFU_ORTHOLOGUE AFUA_8G06820)"/>
    <property type="match status" value="1"/>
</dbReference>
<keyword evidence="18" id="KW-1185">Reference proteome</keyword>
<dbReference type="AlphaFoldDB" id="A0A6L9L8S9"/>
<dbReference type="InterPro" id="IPR002734">
    <property type="entry name" value="RibDG_C"/>
</dbReference>
<feature type="domain" description="CMP/dCMP-type deaminase" evidence="16">
    <location>
        <begin position="1"/>
        <end position="125"/>
    </location>
</feature>
<evidence type="ECO:0000256" key="5">
    <source>
        <dbReference type="ARBA" id="ARBA00007417"/>
    </source>
</evidence>
<dbReference type="GO" id="GO:0008703">
    <property type="term" value="F:5-amino-6-(5-phosphoribosylamino)uracil reductase activity"/>
    <property type="evidence" value="ECO:0007669"/>
    <property type="project" value="UniProtKB-EC"/>
</dbReference>
<comment type="similarity">
    <text evidence="5 12">In the C-terminal section; belongs to the HTP reductase family.</text>
</comment>
<dbReference type="InterPro" id="IPR024072">
    <property type="entry name" value="DHFR-like_dom_sf"/>
</dbReference>
<name>A0A6L9L8S9_9BACT</name>
<feature type="binding site" evidence="14">
    <location>
        <position position="198"/>
    </location>
    <ligand>
        <name>NADP(+)</name>
        <dbReference type="ChEBI" id="CHEBI:58349"/>
    </ligand>
</feature>
<dbReference type="CDD" id="cd01284">
    <property type="entry name" value="Riboflavin_deaminase-reductase"/>
    <property type="match status" value="1"/>
</dbReference>
<comment type="cofactor">
    <cofactor evidence="12 15">
        <name>Zn(2+)</name>
        <dbReference type="ChEBI" id="CHEBI:29105"/>
    </cofactor>
    <text evidence="12 15">Binds 1 zinc ion.</text>
</comment>
<evidence type="ECO:0000256" key="1">
    <source>
        <dbReference type="ARBA" id="ARBA00002151"/>
    </source>
</evidence>
<comment type="similarity">
    <text evidence="4 12">In the N-terminal section; belongs to the cytidine and deoxycytidylate deaminase family.</text>
</comment>
<feature type="binding site" evidence="14">
    <location>
        <position position="206"/>
    </location>
    <ligand>
        <name>substrate</name>
    </ligand>
</feature>
<evidence type="ECO:0000313" key="17">
    <source>
        <dbReference type="EMBL" id="NDU95531.1"/>
    </source>
</evidence>
<dbReference type="InterPro" id="IPR004794">
    <property type="entry name" value="Eubact_RibD"/>
</dbReference>
<dbReference type="GO" id="GO:0008835">
    <property type="term" value="F:diaminohydroxyphosphoribosylaminopyrimidine deaminase activity"/>
    <property type="evidence" value="ECO:0007669"/>
    <property type="project" value="UniProtKB-EC"/>
</dbReference>
<comment type="catalytic activity">
    <reaction evidence="12">
        <text>5-amino-6-(5-phospho-D-ribitylamino)uracil + NADP(+) = 5-amino-6-(5-phospho-D-ribosylamino)uracil + NADPH + H(+)</text>
        <dbReference type="Rhea" id="RHEA:17845"/>
        <dbReference type="ChEBI" id="CHEBI:15378"/>
        <dbReference type="ChEBI" id="CHEBI:57783"/>
        <dbReference type="ChEBI" id="CHEBI:58349"/>
        <dbReference type="ChEBI" id="CHEBI:58421"/>
        <dbReference type="ChEBI" id="CHEBI:58453"/>
        <dbReference type="EC" id="1.1.1.193"/>
    </reaction>
</comment>
<feature type="binding site" evidence="14">
    <location>
        <position position="186"/>
    </location>
    <ligand>
        <name>substrate</name>
    </ligand>
</feature>
<evidence type="ECO:0000256" key="13">
    <source>
        <dbReference type="PIRSR" id="PIRSR006769-1"/>
    </source>
</evidence>
<dbReference type="PANTHER" id="PTHR38011:SF7">
    <property type="entry name" value="2,5-DIAMINO-6-RIBOSYLAMINO-4(3H)-PYRIMIDINONE 5'-PHOSPHATE REDUCTASE"/>
    <property type="match status" value="1"/>
</dbReference>
<evidence type="ECO:0000256" key="10">
    <source>
        <dbReference type="ARBA" id="ARBA00023002"/>
    </source>
</evidence>
<dbReference type="SUPFAM" id="SSF53927">
    <property type="entry name" value="Cytidine deaminase-like"/>
    <property type="match status" value="1"/>
</dbReference>
<evidence type="ECO:0000256" key="8">
    <source>
        <dbReference type="ARBA" id="ARBA00022833"/>
    </source>
</evidence>
<keyword evidence="10 12" id="KW-0560">Oxidoreductase</keyword>
<dbReference type="NCBIfam" id="TIGR00326">
    <property type="entry name" value="eubact_ribD"/>
    <property type="match status" value="1"/>
</dbReference>
<accession>A0A6L9L8S9</accession>
<evidence type="ECO:0000256" key="12">
    <source>
        <dbReference type="PIRNR" id="PIRNR006769"/>
    </source>
</evidence>
<comment type="catalytic activity">
    <reaction evidence="12">
        <text>2,5-diamino-6-hydroxy-4-(5-phosphoribosylamino)-pyrimidine + H2O + H(+) = 5-amino-6-(5-phospho-D-ribosylamino)uracil + NH4(+)</text>
        <dbReference type="Rhea" id="RHEA:21868"/>
        <dbReference type="ChEBI" id="CHEBI:15377"/>
        <dbReference type="ChEBI" id="CHEBI:15378"/>
        <dbReference type="ChEBI" id="CHEBI:28938"/>
        <dbReference type="ChEBI" id="CHEBI:58453"/>
        <dbReference type="ChEBI" id="CHEBI:58614"/>
        <dbReference type="EC" id="3.5.4.26"/>
    </reaction>
</comment>
<keyword evidence="9 12" id="KW-0521">NADP</keyword>
<evidence type="ECO:0000256" key="11">
    <source>
        <dbReference type="ARBA" id="ARBA00023268"/>
    </source>
</evidence>
<feature type="binding site" evidence="15">
    <location>
        <position position="48"/>
    </location>
    <ligand>
        <name>Zn(2+)</name>
        <dbReference type="ChEBI" id="CHEBI:29105"/>
        <note>catalytic</note>
    </ligand>
</feature>
<feature type="binding site" evidence="15">
    <location>
        <position position="86"/>
    </location>
    <ligand>
        <name>Zn(2+)</name>
        <dbReference type="ChEBI" id="CHEBI:29105"/>
        <note>catalytic</note>
    </ligand>
</feature>
<dbReference type="Gene3D" id="3.40.430.10">
    <property type="entry name" value="Dihydrofolate Reductase, subunit A"/>
    <property type="match status" value="1"/>
</dbReference>
<sequence>MENFMRRALELATLGRGNVSPNPMVGCVIEHQGRIIGEGWHQRYGEAHAERNAIFSIQPQDEHLLPESTAYVTLEPCSHYGKQPPCANLLIEKGIKRVVCCNNDPNPLVAGQGFTTLRAAGIDVETGLLEDQGLQLNARFFTFIEQKRPYIILKWAETTNGFIGTENGQPVKISGDLSHRLVHRWRSEEDAIMVGTTTARNDNPRLNTRLWPGANPIRIVVDRNRSLPSDLHLFDCSQPTIVYHQSEQTHENQHNLTYVVAYSIPELLADLYARNVQSVLVEGGAALLRSFMEIGLWDEMRVFRSDTMLQAGVKAPTVQGELINREKVGDDELSVYKNSPHKE</sequence>
<feature type="binding site" evidence="14">
    <location>
        <begin position="284"/>
        <end position="290"/>
    </location>
    <ligand>
        <name>NADP(+)</name>
        <dbReference type="ChEBI" id="CHEBI:58349"/>
    </ligand>
</feature>
<evidence type="ECO:0000259" key="16">
    <source>
        <dbReference type="PROSITE" id="PS51747"/>
    </source>
</evidence>
<dbReference type="InterPro" id="IPR050765">
    <property type="entry name" value="Riboflavin_Biosynth_HTPR"/>
</dbReference>
<dbReference type="EC" id="1.1.1.193" evidence="12"/>
<dbReference type="Proteomes" id="UP000474175">
    <property type="component" value="Unassembled WGS sequence"/>
</dbReference>
<dbReference type="InterPro" id="IPR002125">
    <property type="entry name" value="CMP_dCMP_dom"/>
</dbReference>
<dbReference type="PROSITE" id="PS00903">
    <property type="entry name" value="CYT_DCMP_DEAMINASES_1"/>
    <property type="match status" value="1"/>
</dbReference>
<dbReference type="InterPro" id="IPR016192">
    <property type="entry name" value="APOBEC/CMP_deaminase_Zn-bd"/>
</dbReference>